<dbReference type="InterPro" id="IPR026906">
    <property type="entry name" value="LRR_5"/>
</dbReference>
<keyword evidence="6" id="KW-0812">Transmembrane</keyword>
<dbReference type="GO" id="GO:0004252">
    <property type="term" value="F:serine-type endopeptidase activity"/>
    <property type="evidence" value="ECO:0007669"/>
    <property type="project" value="InterPro"/>
</dbReference>
<dbReference type="EMBL" id="KL367497">
    <property type="protein sequence ID" value="KFD69182.1"/>
    <property type="molecule type" value="Genomic_DNA"/>
</dbReference>
<proteinExistence type="predicted"/>
<evidence type="ECO:0000256" key="1">
    <source>
        <dbReference type="ARBA" id="ARBA00022614"/>
    </source>
</evidence>
<keyword evidence="1" id="KW-0433">Leucine-rich repeat</keyword>
<keyword evidence="3" id="KW-0677">Repeat</keyword>
<dbReference type="Proteomes" id="UP000030758">
    <property type="component" value="Unassembled WGS sequence"/>
</dbReference>
<dbReference type="PROSITE" id="PS00761">
    <property type="entry name" value="SPASE_I_3"/>
    <property type="match status" value="1"/>
</dbReference>
<evidence type="ECO:0000259" key="8">
    <source>
        <dbReference type="SMART" id="SM00082"/>
    </source>
</evidence>
<dbReference type="SMART" id="SM00082">
    <property type="entry name" value="LRRCT"/>
    <property type="match status" value="2"/>
</dbReference>
<name>A0A085NI86_9BILA</name>
<reference evidence="9" key="1">
    <citation type="journal article" date="2014" name="Nat. Genet.">
        <title>Genome and transcriptome of the porcine whipworm Trichuris suis.</title>
        <authorList>
            <person name="Jex A.R."/>
            <person name="Nejsum P."/>
            <person name="Schwarz E.M."/>
            <person name="Hu L."/>
            <person name="Young N.D."/>
            <person name="Hall R.S."/>
            <person name="Korhonen P.K."/>
            <person name="Liao S."/>
            <person name="Thamsborg S."/>
            <person name="Xia J."/>
            <person name="Xu P."/>
            <person name="Wang S."/>
            <person name="Scheerlinck J.P."/>
            <person name="Hofmann A."/>
            <person name="Sternberg P.W."/>
            <person name="Wang J."/>
            <person name="Gasser R.B."/>
        </authorList>
    </citation>
    <scope>NUCLEOTIDE SEQUENCE [LARGE SCALE GENOMIC DNA]</scope>
    <source>
        <strain evidence="9">DCEP-RM93F</strain>
    </source>
</reference>
<gene>
    <name evidence="9" type="ORF">M514_01474</name>
</gene>
<dbReference type="FunFam" id="3.80.10.10:FF:000770">
    <property type="entry name" value="Uncharacterized protein"/>
    <property type="match status" value="1"/>
</dbReference>
<feature type="compositionally biased region" description="Basic and acidic residues" evidence="5">
    <location>
        <begin position="2108"/>
        <end position="2122"/>
    </location>
</feature>
<dbReference type="Pfam" id="PF13306">
    <property type="entry name" value="LRR_5"/>
    <property type="match status" value="1"/>
</dbReference>
<dbReference type="PANTHER" id="PTHR24366">
    <property type="entry name" value="IG(IMMUNOGLOBULIN) AND LRR(LEUCINE RICH REPEAT) DOMAINS"/>
    <property type="match status" value="1"/>
</dbReference>
<evidence type="ECO:0000256" key="5">
    <source>
        <dbReference type="SAM" id="MobiDB-lite"/>
    </source>
</evidence>
<keyword evidence="6" id="KW-1133">Transmembrane helix</keyword>
<feature type="region of interest" description="Disordered" evidence="5">
    <location>
        <begin position="2322"/>
        <end position="2341"/>
    </location>
</feature>
<feature type="region of interest" description="Disordered" evidence="5">
    <location>
        <begin position="2097"/>
        <end position="2128"/>
    </location>
</feature>
<feature type="compositionally biased region" description="Polar residues" evidence="5">
    <location>
        <begin position="2322"/>
        <end position="2331"/>
    </location>
</feature>
<feature type="compositionally biased region" description="Polar residues" evidence="5">
    <location>
        <begin position="1393"/>
        <end position="1402"/>
    </location>
</feature>
<keyword evidence="4" id="KW-0325">Glycoprotein</keyword>
<dbReference type="FunFam" id="3.80.10.10:FF:001164">
    <property type="entry name" value="GH01279p"/>
    <property type="match status" value="1"/>
</dbReference>
<organism evidence="9">
    <name type="scientific">Trichuris suis</name>
    <name type="common">pig whipworm</name>
    <dbReference type="NCBI Taxonomy" id="68888"/>
    <lineage>
        <taxon>Eukaryota</taxon>
        <taxon>Metazoa</taxon>
        <taxon>Ecdysozoa</taxon>
        <taxon>Nematoda</taxon>
        <taxon>Enoplea</taxon>
        <taxon>Dorylaimia</taxon>
        <taxon>Trichinellida</taxon>
        <taxon>Trichuridae</taxon>
        <taxon>Trichuris</taxon>
    </lineage>
</organism>
<dbReference type="SUPFAM" id="SSF52058">
    <property type="entry name" value="L domain-like"/>
    <property type="match status" value="6"/>
</dbReference>
<keyword evidence="6" id="KW-0472">Membrane</keyword>
<protein>
    <recommendedName>
        <fullName evidence="8">LRRCT domain-containing protein</fullName>
    </recommendedName>
</protein>
<dbReference type="PANTHER" id="PTHR24366:SF170">
    <property type="entry name" value="RE50361P"/>
    <property type="match status" value="1"/>
</dbReference>
<evidence type="ECO:0000256" key="3">
    <source>
        <dbReference type="ARBA" id="ARBA00022737"/>
    </source>
</evidence>
<feature type="signal peptide" evidence="7">
    <location>
        <begin position="1"/>
        <end position="23"/>
    </location>
</feature>
<feature type="region of interest" description="Disordered" evidence="5">
    <location>
        <begin position="2999"/>
        <end position="3018"/>
    </location>
</feature>
<dbReference type="InterPro" id="IPR019758">
    <property type="entry name" value="Pept_S26A_signal_pept_1_CS"/>
</dbReference>
<accession>A0A085NI86</accession>
<sequence length="3371" mass="374899">MSNIKQATILLLFISSFLMHCLAMCPNSIRLPCICRSTRYEPISITCDRVTDIYLTCQSLGAMNILIDSLTISNSPIDRLPARAFAGYRIKRLILRNNNMTDIDQDAFNGLPITTLRELEIRNNLLTSVPQAGISKLQRLSTFVLANNNIRILPAASFAIYQSRSWITKLDLSANGMERIDDDAFLGLDSVRELNLGKNNLVYVPTEALQRLLALEDLSLAANQISSVPVHSLNFPQLKSISLEVNKIASIEANAFAGIPSLLYLYISSNRFEELDQSMLRSVPRLKVLAMGNNPIRYLSVGSFRFVQELVRLEMPDCALRSIEQGTFQTIPKVQVIVLSRNQLRRITRHMFQGLGELYSLDLKGNKAEEVDDRAFALLPSLRHLDLSDNLISTLPRNTFDGTFQAGSNRVLYLYGIATNIVIKNPWNCDPMLDWLRQWLRDRREIVIDAPGNPPTVCKGPGPLLGWPIRTINPELPIIPGPESGALKPVTESIAHNKARMHLAAMILGIILGIFLITLLLLLVVRYFASQKRRNDKEAMEDQRRLGSTMTGSVFPSPAVPMSTIHSRRNYNYNLSRPCQVDQSSWESTSSCTREAFRFMHNLSIWRGALVGTLFYLIILLDAAIGQACPGHIPSECNCRNYPAGISVHCNQVDIATVVKALDKPDIVVDKLKIENSNIPTLSAGALSSLKVKRLDLSGNGIQKIEKDAFGNGATNIVELLLANNALKELPDVSSLAALQILNINGNQLEDIKEDAFANNPTLRVLKARSNRICTLSSNSLYDVKSSLEMLDLSKNCLTQVPAPNLRGSQNLAIVDLSENAIESLPNLQFMNMPELRDLRLGNNEIEEVLPLAFMNVPKLESLNLTKNKLATLETSRFMLFENLQLLDLSSNKLTKLPASAFKELAVLKELHLNDNLISIVETMAISNNPQLRLINLANNSIRELYFNAFDQLDGLETLFLGGNKIATIEKDMLAGMPNLKQLSLRANELTKIETSAFDNVPLLTTLDLASNRIASLQNGVFDKLADLFWLDLSNNQLSTIQEGTFKNGIPNLLLQRNPLRCDESITWLIKYISSEKVRSFFPGEPDVTCDSPPEMAGKPLRSMMISEANKTMTGQENYANFLKHDHKCVLFCLGRQENSGDELIGGDLVDQLFHDAQLARSGEKNASVSSLFPALDHLSSPLAKLFESQQSNQNLKDLLAKLQEIFKNFPAASQLRNMSPQMINYILRGGQIPGIPPALLKRLVENYARSLVSDRNALGMKGLPLPPMSSLPPEMIENVLQGKPVLGLTAQETLILRERYIKQLIGPNSTLESISSMLPKDMRSPLTNLTKGGTLMGLTMEDLQNIDLNSIPTPVLVDLVTGKTPDFTQVPVDLVRLIMNRNPTLFGELVSKQLNKSNQGRRPSKGGRTSPEEAPYDVSHLDRKGNLKMFNEHRGSQMNSELLTGIALGVVALLTVLATIILCYRRVKKNRITEAAKKTAQFTAPLNSSLQHGLSTMKCGGQSFHSLPNSSACMYSSQCQCNSSCDDASSTARIWNQSANYYRPKQSVNSTVGRGNSMTLVGARPSWLIDSILLMVNSRTPHSADLVTAPKGSRPASTRVTLCQHNDFDHIKSNCNAKMQCITNGWLRSIFFSISLLLHIRNCFAYCPEDDRLKSMCNCESAAHNTILDCSDCAGQPTIDVLKENRAKLGLLMELRLRNCTLTELKEKQFDGLFVKKLDLTDNIIETVDVKAFDGLKNILQTLLLGGNQLKELPNKALNNMEELQHLDLSSNEIGDIDENEQLINLPKLTDLNLADNKICAVHKDAFDMAKPTLQTLNLGKNCLAEVPAAAIRGFKHLLALHLQRNKITAIKALQFINLPMLSLLNLANNQIETIHRQSFVNVPMIRFLYLGDNNYTSLESHTFSTLESLELLDLTNNQITKIPTDAFSSMPKLAQLYLGQNRISQIEPNAFINSSLVILMLPMNNLSRLESDMFQGLTYLQQCSLKDNNIANIASNAFYSVPNLVVLDLSHNKLEELPPSTFIGQPKLFLLDLSYNRLSRIPYEALNRRTATVMLQENPLVCTEQIHMIENNVGIHVTTAEDQICGGSSFKQLQMNSTSDSLPEGAKTEPAEDKLTETTTDRQTISTDSKELLLEDKITLPPGIVVKEPVETSKQPTIQTTESGVIYPVPIPFLSKAPPLVEAYAVDTTSIPFERIVPETNLLTALPSDIITALPEWTNPAGYITSATGIRYGNRKQEYPMHRSFSEHNSNDEQLDDKHEWSGFSESAKMTASVCIGIVIALTLIVVATLYFVRRRNLLSRRSVSNESRTSAYVNAQTYGHHNYPSLSQPEGPRRPSRQCDVTTNQLQKKLKNAVAKTSQILNQPYVLEKKQHEFRALLIPFYPAQLLSRALGTTNPSEGKTMFKIGPIQRYITNLCLPLLLQLLSSTLTRGEGFCPDTLDKAACSCLSYLDGAVIRCKGPDAPYEIEKLKMEQLVIRELAIEEADIIEIGPRAFRHLKIRNLIMDRNQIHAIHKDAFAGLERTLVSLSIAHNKLTEIPTDALIGMESLLVLNLKCNNIGNIYTPALHNVSRLIELNLACNQICKISGSAFEPIKGTLQSLILDHNCLREVPAEALRNFKSLLALHLQHNNIETIEKLQLMNMVSLLMVRLSHNKIKSIDRYGFNNIPNMRYLFLDHNRLNVIEPNVLQQFQHLEIADLSYNNIAEITAGVFHGLERLLQLNLEGNVIQDIAPNAFAQTPLLLLLLGQNCLTGISQSMLNGLPFLRQLSMANNNIKNIQPFAFTSLANLQLLDLSGNKLDSVFPATLAPNFGSTVILSENPLVCGPAGYHVVQGGKPVMLLNEQNLICNYHNRSLPDKCPNRKPEVPKGGCCSPNDDADVAEFPPIRPEMTDEKTQLEYPVMPDVPSSTSAKPTQSQYTTFTRTRTTEAMLKDTSTMAPTTAAPIEQTTRKPAKSGTPNMKRFWRLTKPPVMEDEVLITTTLPEVKIQNIQVKAMTPEEQSKQRVLQASRGKTPNAKGVLQAIQKNKGYERQGWSTPAFGRPAEPETVTSGTILMFNKENATAYMAQRQPQDGRRIETQRNLRPHTHAGMQGKPTQIATRLIAPTLPRPNPNFMQSATRQFQYHKVPAQTQIHDGIASTGTIHGQQRMVEQPMELQHPMHQPNWLVHENTGRHSDGSNVAQQSGQTAMQVPAQAFIHRHTAPLDPRLHHVTGNQLPTAMNTGAIHNLAQLTHIQRQFQPNHFRHFIPQDGLAAANGQSLQGRDNVAAQGQTQVVGSAQPANAGLVEKTVFVQQPQRVQWQVPVSAPEIQIANEPQTFGPTKVSGIEGIPFNSEPFVGLHYKPVNEEAQETSKKLRTQQSEPIQFAQKRQ</sequence>
<feature type="region of interest" description="Disordered" evidence="5">
    <location>
        <begin position="3027"/>
        <end position="3048"/>
    </location>
</feature>
<dbReference type="InterPro" id="IPR000483">
    <property type="entry name" value="Cys-rich_flank_reg_C"/>
</dbReference>
<dbReference type="InterPro" id="IPR001611">
    <property type="entry name" value="Leu-rich_rpt"/>
</dbReference>
<feature type="region of interest" description="Disordered" evidence="5">
    <location>
        <begin position="3344"/>
        <end position="3371"/>
    </location>
</feature>
<feature type="transmembrane region" description="Helical" evidence="6">
    <location>
        <begin position="1443"/>
        <end position="1465"/>
    </location>
</feature>
<feature type="domain" description="LRRCT" evidence="8">
    <location>
        <begin position="425"/>
        <end position="481"/>
    </location>
</feature>
<dbReference type="InterPro" id="IPR032675">
    <property type="entry name" value="LRR_dom_sf"/>
</dbReference>
<dbReference type="SMART" id="SM00364">
    <property type="entry name" value="LRR_BAC"/>
    <property type="match status" value="16"/>
</dbReference>
<evidence type="ECO:0000313" key="9">
    <source>
        <dbReference type="EMBL" id="KFD69182.1"/>
    </source>
</evidence>
<dbReference type="PROSITE" id="PS51450">
    <property type="entry name" value="LRR"/>
    <property type="match status" value="16"/>
</dbReference>
<dbReference type="Gene3D" id="3.80.10.10">
    <property type="entry name" value="Ribonuclease Inhibitor"/>
    <property type="match status" value="12"/>
</dbReference>
<dbReference type="SMART" id="SM00369">
    <property type="entry name" value="LRR_TYP"/>
    <property type="match status" value="50"/>
</dbReference>
<keyword evidence="2 7" id="KW-0732">Signal</keyword>
<feature type="compositionally biased region" description="Polar residues" evidence="5">
    <location>
        <begin position="3005"/>
        <end position="3014"/>
    </location>
</feature>
<feature type="chain" id="PRO_5001795913" description="LRRCT domain-containing protein" evidence="7">
    <location>
        <begin position="24"/>
        <end position="3371"/>
    </location>
</feature>
<dbReference type="Pfam" id="PF13855">
    <property type="entry name" value="LRR_8"/>
    <property type="match status" value="12"/>
</dbReference>
<evidence type="ECO:0000256" key="2">
    <source>
        <dbReference type="ARBA" id="ARBA00022729"/>
    </source>
</evidence>
<dbReference type="SUPFAM" id="SSF52047">
    <property type="entry name" value="RNI-like"/>
    <property type="match status" value="1"/>
</dbReference>
<dbReference type="GO" id="GO:0016020">
    <property type="term" value="C:membrane"/>
    <property type="evidence" value="ECO:0007669"/>
    <property type="project" value="InterPro"/>
</dbReference>
<evidence type="ECO:0000256" key="6">
    <source>
        <dbReference type="SAM" id="Phobius"/>
    </source>
</evidence>
<evidence type="ECO:0000256" key="7">
    <source>
        <dbReference type="SAM" id="SignalP"/>
    </source>
</evidence>
<evidence type="ECO:0000256" key="4">
    <source>
        <dbReference type="ARBA" id="ARBA00023180"/>
    </source>
</evidence>
<feature type="domain" description="LRRCT" evidence="8">
    <location>
        <begin position="1058"/>
        <end position="1110"/>
    </location>
</feature>
<dbReference type="SMART" id="SM00365">
    <property type="entry name" value="LRR_SD22"/>
    <property type="match status" value="16"/>
</dbReference>
<feature type="region of interest" description="Disordered" evidence="5">
    <location>
        <begin position="1393"/>
        <end position="1419"/>
    </location>
</feature>
<feature type="transmembrane region" description="Helical" evidence="6">
    <location>
        <begin position="604"/>
        <end position="625"/>
    </location>
</feature>
<feature type="transmembrane region" description="Helical" evidence="6">
    <location>
        <begin position="503"/>
        <end position="529"/>
    </location>
</feature>
<dbReference type="FunFam" id="3.80.10.10:FF:001360">
    <property type="entry name" value="Uncharacterized protein"/>
    <property type="match status" value="1"/>
</dbReference>
<dbReference type="InterPro" id="IPR003591">
    <property type="entry name" value="Leu-rich_rpt_typical-subtyp"/>
</dbReference>
<feature type="transmembrane region" description="Helical" evidence="6">
    <location>
        <begin position="2272"/>
        <end position="2295"/>
    </location>
</feature>